<proteinExistence type="predicted"/>
<dbReference type="EMBL" id="JAUCMV010000004">
    <property type="protein sequence ID" value="KAK0404692.1"/>
    <property type="molecule type" value="Genomic_DNA"/>
</dbReference>
<sequence>MTVAVDRFQRQSRFATRIANVLTIDEEFEAPSTSRNLVEGLPLEVWHRICAFLSVREFFFLELTSRSLRRIIEDVWRNREVVVLERDFEALRDLEGFQVPESTMNRFSLTADNLWTHQRKELDVLLPKKLILAAYNDLRFIVHKSRSVEQLVFLQVIVQICALVPSVPQKPYKAQRVPIGRSFFLFFSFDILERLHTLDLTMTSFDLYDLLDCAGSFPQLAELVAEGACIFMPRREILGGHAGKELRHSLVDYGKMKKAMVAGTKVFLAAAVETFPLLTSIRVGGAEYRSSGCITYAYGTENDGAEYCFVPQIRKRSYCTLLLKKAVAQFNNQRHFQGRTSV</sequence>
<feature type="domain" description="F-box" evidence="1">
    <location>
        <begin position="35"/>
        <end position="79"/>
    </location>
</feature>
<dbReference type="PROSITE" id="PS50181">
    <property type="entry name" value="FBOX"/>
    <property type="match status" value="1"/>
</dbReference>
<dbReference type="CDD" id="cd09917">
    <property type="entry name" value="F-box_SF"/>
    <property type="match status" value="1"/>
</dbReference>
<gene>
    <name evidence="2" type="ORF">QR680_017575</name>
</gene>
<dbReference type="SUPFAM" id="SSF81383">
    <property type="entry name" value="F-box domain"/>
    <property type="match status" value="1"/>
</dbReference>
<comment type="caution">
    <text evidence="2">The sequence shown here is derived from an EMBL/GenBank/DDBJ whole genome shotgun (WGS) entry which is preliminary data.</text>
</comment>
<evidence type="ECO:0000313" key="2">
    <source>
        <dbReference type="EMBL" id="KAK0404692.1"/>
    </source>
</evidence>
<evidence type="ECO:0000259" key="1">
    <source>
        <dbReference type="PROSITE" id="PS50181"/>
    </source>
</evidence>
<name>A0AA39HF40_9BILA</name>
<dbReference type="Pfam" id="PF00646">
    <property type="entry name" value="F-box"/>
    <property type="match status" value="1"/>
</dbReference>
<protein>
    <recommendedName>
        <fullName evidence="1">F-box domain-containing protein</fullName>
    </recommendedName>
</protein>
<accession>A0AA39HF40</accession>
<organism evidence="2 3">
    <name type="scientific">Steinernema hermaphroditum</name>
    <dbReference type="NCBI Taxonomy" id="289476"/>
    <lineage>
        <taxon>Eukaryota</taxon>
        <taxon>Metazoa</taxon>
        <taxon>Ecdysozoa</taxon>
        <taxon>Nematoda</taxon>
        <taxon>Chromadorea</taxon>
        <taxon>Rhabditida</taxon>
        <taxon>Tylenchina</taxon>
        <taxon>Panagrolaimomorpha</taxon>
        <taxon>Strongyloidoidea</taxon>
        <taxon>Steinernematidae</taxon>
        <taxon>Steinernema</taxon>
    </lineage>
</organism>
<evidence type="ECO:0000313" key="3">
    <source>
        <dbReference type="Proteomes" id="UP001175271"/>
    </source>
</evidence>
<dbReference type="InterPro" id="IPR001810">
    <property type="entry name" value="F-box_dom"/>
</dbReference>
<dbReference type="Proteomes" id="UP001175271">
    <property type="component" value="Unassembled WGS sequence"/>
</dbReference>
<keyword evidence="3" id="KW-1185">Reference proteome</keyword>
<reference evidence="2" key="1">
    <citation type="submission" date="2023-06" db="EMBL/GenBank/DDBJ databases">
        <title>Genomic analysis of the entomopathogenic nematode Steinernema hermaphroditum.</title>
        <authorList>
            <person name="Schwarz E.M."/>
            <person name="Heppert J.K."/>
            <person name="Baniya A."/>
            <person name="Schwartz H.T."/>
            <person name="Tan C.-H."/>
            <person name="Antoshechkin I."/>
            <person name="Sternberg P.W."/>
            <person name="Goodrich-Blair H."/>
            <person name="Dillman A.R."/>
        </authorList>
    </citation>
    <scope>NUCLEOTIDE SEQUENCE</scope>
    <source>
        <strain evidence="2">PS9179</strain>
        <tissue evidence="2">Whole animal</tissue>
    </source>
</reference>
<dbReference type="InterPro" id="IPR036047">
    <property type="entry name" value="F-box-like_dom_sf"/>
</dbReference>
<dbReference type="AlphaFoldDB" id="A0AA39HF40"/>